<keyword evidence="1" id="KW-0808">Transferase</keyword>
<keyword evidence="2 4" id="KW-0418">Kinase</keyword>
<dbReference type="Gene3D" id="3.40.1190.20">
    <property type="match status" value="1"/>
</dbReference>
<comment type="caution">
    <text evidence="4">The sequence shown here is derived from an EMBL/GenBank/DDBJ whole genome shotgun (WGS) entry which is preliminary data.</text>
</comment>
<evidence type="ECO:0000256" key="2">
    <source>
        <dbReference type="ARBA" id="ARBA00022777"/>
    </source>
</evidence>
<dbReference type="PANTHER" id="PTHR10584:SF166">
    <property type="entry name" value="RIBOKINASE"/>
    <property type="match status" value="1"/>
</dbReference>
<dbReference type="InterPro" id="IPR011611">
    <property type="entry name" value="PfkB_dom"/>
</dbReference>
<dbReference type="Pfam" id="PF00294">
    <property type="entry name" value="PfkB"/>
    <property type="match status" value="1"/>
</dbReference>
<feature type="domain" description="Carbohydrate kinase PfkB" evidence="3">
    <location>
        <begin position="73"/>
        <end position="247"/>
    </location>
</feature>
<organism evidence="4 5">
    <name type="scientific">Colletotrichum nymphaeae SA-01</name>
    <dbReference type="NCBI Taxonomy" id="1460502"/>
    <lineage>
        <taxon>Eukaryota</taxon>
        <taxon>Fungi</taxon>
        <taxon>Dikarya</taxon>
        <taxon>Ascomycota</taxon>
        <taxon>Pezizomycotina</taxon>
        <taxon>Sordariomycetes</taxon>
        <taxon>Hypocreomycetidae</taxon>
        <taxon>Glomerellales</taxon>
        <taxon>Glomerellaceae</taxon>
        <taxon>Colletotrichum</taxon>
        <taxon>Colletotrichum acutatum species complex</taxon>
    </lineage>
</organism>
<dbReference type="PANTHER" id="PTHR10584">
    <property type="entry name" value="SUGAR KINASE"/>
    <property type="match status" value="1"/>
</dbReference>
<evidence type="ECO:0000256" key="1">
    <source>
        <dbReference type="ARBA" id="ARBA00022679"/>
    </source>
</evidence>
<evidence type="ECO:0000313" key="4">
    <source>
        <dbReference type="EMBL" id="KXH32690.1"/>
    </source>
</evidence>
<dbReference type="EMBL" id="JEMN01001576">
    <property type="protein sequence ID" value="KXH32690.1"/>
    <property type="molecule type" value="Genomic_DNA"/>
</dbReference>
<dbReference type="SUPFAM" id="SSF53613">
    <property type="entry name" value="Ribokinase-like"/>
    <property type="match status" value="1"/>
</dbReference>
<accession>A0A135S9U8</accession>
<dbReference type="InterPro" id="IPR029056">
    <property type="entry name" value="Ribokinase-like"/>
</dbReference>
<evidence type="ECO:0000313" key="5">
    <source>
        <dbReference type="Proteomes" id="UP000070054"/>
    </source>
</evidence>
<sequence>MEELNRKTIAVIGALRLDMHLTREQPLPPGARIDEGALPLKDEAAIEGITTASTAYQTLLRLYTRGRINWVPDVRMVSVIGRHHLTEKVIAKVKEFGVGTEGIKIIPDKEIDATFHVLTKSTGETEHHTHDNPVTPACWTKEDFENAQSFGGDPKPDLIVISTELEKEVFTKILTCAKDNNIEVFLAKAPPYSIAESLLEHITYLVVDEDEAKKLSSKNGEVFDSAYKLLELGVRNVVITQGHVRAWFQGTISKGAMEAALRIGWEAAAGIAQSRHDK</sequence>
<keyword evidence="5" id="KW-1185">Reference proteome</keyword>
<dbReference type="Proteomes" id="UP000070054">
    <property type="component" value="Unassembled WGS sequence"/>
</dbReference>
<dbReference type="AlphaFoldDB" id="A0A135S9U8"/>
<protein>
    <submittedName>
        <fullName evidence="4">Ribokinase</fullName>
    </submittedName>
</protein>
<name>A0A135S9U8_9PEZI</name>
<evidence type="ECO:0000259" key="3">
    <source>
        <dbReference type="Pfam" id="PF00294"/>
    </source>
</evidence>
<dbReference type="GO" id="GO:0016301">
    <property type="term" value="F:kinase activity"/>
    <property type="evidence" value="ECO:0007669"/>
    <property type="project" value="UniProtKB-KW"/>
</dbReference>
<reference evidence="4 5" key="1">
    <citation type="submission" date="2014-02" db="EMBL/GenBank/DDBJ databases">
        <title>The genome sequence of Colletotrichum nymphaeae SA-01.</title>
        <authorList>
            <person name="Baroncelli R."/>
            <person name="Thon M.R."/>
        </authorList>
    </citation>
    <scope>NUCLEOTIDE SEQUENCE [LARGE SCALE GENOMIC DNA]</scope>
    <source>
        <strain evidence="4 5">SA-01</strain>
    </source>
</reference>
<proteinExistence type="predicted"/>
<gene>
    <name evidence="4" type="ORF">CNYM01_08698</name>
</gene>